<dbReference type="EMBL" id="CP033898">
    <property type="protein sequence ID" value="AZA09331.1"/>
    <property type="molecule type" value="Genomic_DNA"/>
</dbReference>
<evidence type="ECO:0000313" key="2">
    <source>
        <dbReference type="Proteomes" id="UP000271426"/>
    </source>
</evidence>
<protein>
    <submittedName>
        <fullName evidence="1">Uncharacterized protein</fullName>
    </submittedName>
</protein>
<proteinExistence type="predicted"/>
<dbReference type="AlphaFoldDB" id="A0A3G6IUA4"/>
<accession>A0A3G6IUA4</accession>
<organism evidence="1 2">
    <name type="scientific">Corynebacterium pseudopelargi</name>
    <dbReference type="NCBI Taxonomy" id="2080757"/>
    <lineage>
        <taxon>Bacteria</taxon>
        <taxon>Bacillati</taxon>
        <taxon>Actinomycetota</taxon>
        <taxon>Actinomycetes</taxon>
        <taxon>Mycobacteriales</taxon>
        <taxon>Corynebacteriaceae</taxon>
        <taxon>Corynebacterium</taxon>
    </lineage>
</organism>
<gene>
    <name evidence="1" type="ORF">CPPEL_06065</name>
</gene>
<keyword evidence="2" id="KW-1185">Reference proteome</keyword>
<dbReference type="Proteomes" id="UP000271426">
    <property type="component" value="Chromosome"/>
</dbReference>
<evidence type="ECO:0000313" key="1">
    <source>
        <dbReference type="EMBL" id="AZA09331.1"/>
    </source>
</evidence>
<reference evidence="1 2" key="1">
    <citation type="submission" date="2018-11" db="EMBL/GenBank/DDBJ databases">
        <authorList>
            <person name="Kleinhagauer T."/>
            <person name="Glaeser S.P."/>
            <person name="Spergser J."/>
            <person name="Ruckert C."/>
            <person name="Kaempfer P."/>
            <person name="Busse H.-J."/>
        </authorList>
    </citation>
    <scope>NUCLEOTIDE SEQUENCE [LARGE SCALE GENOMIC DNA]</scope>
    <source>
        <strain evidence="1 2">812CH</strain>
    </source>
</reference>
<dbReference type="KEGG" id="cpso:CPPEL_06065"/>
<name>A0A3G6IUA4_9CORY</name>
<sequence>MPLAGVKGSQVQILSVRQPTVRPEFKTSGLTAFFSIPLLKTESLPYMGFERENRRNEICFPRTSGVSLPALVTGPLYSTKRIYTSKASSFGGYGQGSFATLPMPFGAPLHWCCSIARTPAWPVFPKRCSRLLKPFGRLNRRFAEFGPAPVITMRCRSPPRIDTERLLFSP</sequence>